<dbReference type="AlphaFoldDB" id="A0A4R2RUX9"/>
<organism evidence="1 2">
    <name type="scientific">Baia soyae</name>
    <dbReference type="NCBI Taxonomy" id="1544746"/>
    <lineage>
        <taxon>Bacteria</taxon>
        <taxon>Bacillati</taxon>
        <taxon>Bacillota</taxon>
        <taxon>Bacilli</taxon>
        <taxon>Bacillales</taxon>
        <taxon>Thermoactinomycetaceae</taxon>
        <taxon>Baia</taxon>
    </lineage>
</organism>
<reference evidence="1 2" key="1">
    <citation type="submission" date="2019-03" db="EMBL/GenBank/DDBJ databases">
        <title>Genomic Encyclopedia of Type Strains, Phase IV (KMG-IV): sequencing the most valuable type-strain genomes for metagenomic binning, comparative biology and taxonomic classification.</title>
        <authorList>
            <person name="Goeker M."/>
        </authorList>
    </citation>
    <scope>NUCLEOTIDE SEQUENCE [LARGE SCALE GENOMIC DNA]</scope>
    <source>
        <strain evidence="1 2">DSM 46831</strain>
    </source>
</reference>
<keyword evidence="2" id="KW-1185">Reference proteome</keyword>
<evidence type="ECO:0000313" key="2">
    <source>
        <dbReference type="Proteomes" id="UP000294746"/>
    </source>
</evidence>
<gene>
    <name evidence="1" type="ORF">EDD57_14715</name>
</gene>
<sequence length="101" mass="11363">MTYRKWAVGFLSTAMVTSVSKEDTSTSSRNKKKIPAGEYLLSVDYEIEKDPESGFFVHPSELDVSYMYKINGILMDEVDNTIPELQTKAPTKDLPTTKHGL</sequence>
<dbReference type="EMBL" id="SLXV01000047">
    <property type="protein sequence ID" value="TCP63741.1"/>
    <property type="molecule type" value="Genomic_DNA"/>
</dbReference>
<protein>
    <submittedName>
        <fullName evidence="1">Uncharacterized protein</fullName>
    </submittedName>
</protein>
<dbReference type="Proteomes" id="UP000294746">
    <property type="component" value="Unassembled WGS sequence"/>
</dbReference>
<comment type="caution">
    <text evidence="1">The sequence shown here is derived from an EMBL/GenBank/DDBJ whole genome shotgun (WGS) entry which is preliminary data.</text>
</comment>
<proteinExistence type="predicted"/>
<accession>A0A4R2RUX9</accession>
<evidence type="ECO:0000313" key="1">
    <source>
        <dbReference type="EMBL" id="TCP63741.1"/>
    </source>
</evidence>
<dbReference type="RefSeq" id="WP_131849740.1">
    <property type="nucleotide sequence ID" value="NZ_SLXV01000047.1"/>
</dbReference>
<name>A0A4R2RUX9_9BACL</name>